<dbReference type="EMBL" id="CAJOBR010069382">
    <property type="protein sequence ID" value="CAF5094905.1"/>
    <property type="molecule type" value="Genomic_DNA"/>
</dbReference>
<proteinExistence type="predicted"/>
<feature type="region of interest" description="Disordered" evidence="1">
    <location>
        <begin position="1"/>
        <end position="23"/>
    </location>
</feature>
<comment type="caution">
    <text evidence="2">The sequence shown here is derived from an EMBL/GenBank/DDBJ whole genome shotgun (WGS) entry which is preliminary data.</text>
</comment>
<feature type="non-terminal residue" evidence="2">
    <location>
        <position position="1"/>
    </location>
</feature>
<evidence type="ECO:0000313" key="2">
    <source>
        <dbReference type="EMBL" id="CAF5094905.1"/>
    </source>
</evidence>
<organism evidence="2 3">
    <name type="scientific">Rotaria socialis</name>
    <dbReference type="NCBI Taxonomy" id="392032"/>
    <lineage>
        <taxon>Eukaryota</taxon>
        <taxon>Metazoa</taxon>
        <taxon>Spiralia</taxon>
        <taxon>Gnathifera</taxon>
        <taxon>Rotifera</taxon>
        <taxon>Eurotatoria</taxon>
        <taxon>Bdelloidea</taxon>
        <taxon>Philodinida</taxon>
        <taxon>Philodinidae</taxon>
        <taxon>Rotaria</taxon>
    </lineage>
</organism>
<protein>
    <submittedName>
        <fullName evidence="2">Uncharacterized protein</fullName>
    </submittedName>
</protein>
<sequence length="73" mass="8257">NINTMAFEKNSIVPSSPTETNGSITLDSGYQSTKQLMNTDEYATIVKPKQTNEKFHQRQRSLSSIDNKEQFST</sequence>
<dbReference type="AlphaFoldDB" id="A0A822EDQ4"/>
<evidence type="ECO:0000313" key="3">
    <source>
        <dbReference type="Proteomes" id="UP000663848"/>
    </source>
</evidence>
<dbReference type="Proteomes" id="UP000663848">
    <property type="component" value="Unassembled WGS sequence"/>
</dbReference>
<gene>
    <name evidence="2" type="ORF">QYT958_LOCUS44526</name>
</gene>
<feature type="region of interest" description="Disordered" evidence="1">
    <location>
        <begin position="50"/>
        <end position="73"/>
    </location>
</feature>
<accession>A0A822EDQ4</accession>
<feature type="compositionally biased region" description="Polar residues" evidence="1">
    <location>
        <begin position="12"/>
        <end position="23"/>
    </location>
</feature>
<evidence type="ECO:0000256" key="1">
    <source>
        <dbReference type="SAM" id="MobiDB-lite"/>
    </source>
</evidence>
<reference evidence="2" key="1">
    <citation type="submission" date="2021-02" db="EMBL/GenBank/DDBJ databases">
        <authorList>
            <person name="Nowell W R."/>
        </authorList>
    </citation>
    <scope>NUCLEOTIDE SEQUENCE</scope>
</reference>
<name>A0A822EDQ4_9BILA</name>